<dbReference type="Proteomes" id="UP000183983">
    <property type="component" value="Unassembled WGS sequence"/>
</dbReference>
<gene>
    <name evidence="1" type="ORF">SAMN05216593_101557</name>
</gene>
<protein>
    <submittedName>
        <fullName evidence="1">Uncharacterized protein</fullName>
    </submittedName>
</protein>
<reference evidence="1 2" key="1">
    <citation type="submission" date="2016-11" db="EMBL/GenBank/DDBJ databases">
        <authorList>
            <person name="Jaros S."/>
            <person name="Januszkiewicz K."/>
            <person name="Wedrychowicz H."/>
        </authorList>
    </citation>
    <scope>NUCLEOTIDE SEQUENCE [LARGE SCALE GENOMIC DNA]</scope>
    <source>
        <strain evidence="1 2">LMG 26898</strain>
    </source>
</reference>
<dbReference type="STRING" id="1190415.SAMN05216593_101557"/>
<organism evidence="1 2">
    <name type="scientific">Pseudomonas asturiensis</name>
    <dbReference type="NCBI Taxonomy" id="1190415"/>
    <lineage>
        <taxon>Bacteria</taxon>
        <taxon>Pseudomonadati</taxon>
        <taxon>Pseudomonadota</taxon>
        <taxon>Gammaproteobacteria</taxon>
        <taxon>Pseudomonadales</taxon>
        <taxon>Pseudomonadaceae</taxon>
        <taxon>Pseudomonas</taxon>
    </lineage>
</organism>
<proteinExistence type="predicted"/>
<evidence type="ECO:0000313" key="2">
    <source>
        <dbReference type="Proteomes" id="UP000183983"/>
    </source>
</evidence>
<name>A0A1M7JUB1_9PSED</name>
<accession>A0A1M7JUB1</accession>
<dbReference type="AlphaFoldDB" id="A0A1M7JUB1"/>
<evidence type="ECO:0000313" key="1">
    <source>
        <dbReference type="EMBL" id="SHM56642.1"/>
    </source>
</evidence>
<sequence>MTPSFWMKNSFAQHAIEWRKRFGKEATDVRHELFFLTAGRTRFSAGLRGVGALLRDIRLLLRKSQSLTETPQPQAILLSTLEGASGWGTLERSLSAVAAAGYRPVVLAHPRLSSDLFPSSLGIVRPARVDAATLLATLRVFVVNLVRSRPLVLASCVARRRLWQGSLRRTLTGSRGVLLLHNDFDMMSRSAIGLGLPAVCLQHGVPTDEFFPTNADWYLTWGGSSRRAFDAADSRSSQLIDDALGRETKASHPLIAPDGLCLLSQTHAQVLGEGIEAALHDFADALLKIAPQARILLHPQEGQSYTGSAAMATRRPPHPELTPGARGSCLMMGYCSTAMLEAAFAGHWVVALQLRLDGNLPARSLLAAPLRAETAGQAVALYHRLIGDADFRREAAEAQRQWLKDSFCSQPGGLQQLLQNIDVPSRAECRQ</sequence>
<dbReference type="EMBL" id="FRDA01000001">
    <property type="protein sequence ID" value="SHM56642.1"/>
    <property type="molecule type" value="Genomic_DNA"/>
</dbReference>